<name>A0ABR4HSH5_9EURO</name>
<keyword evidence="5" id="KW-1185">Reference proteome</keyword>
<evidence type="ECO:0000256" key="2">
    <source>
        <dbReference type="SAM" id="MobiDB-lite"/>
    </source>
</evidence>
<dbReference type="EMBL" id="JBFXLS010000084">
    <property type="protein sequence ID" value="KAL2818431.1"/>
    <property type="molecule type" value="Genomic_DNA"/>
</dbReference>
<dbReference type="Proteomes" id="UP001610335">
    <property type="component" value="Unassembled WGS sequence"/>
</dbReference>
<dbReference type="InterPro" id="IPR013083">
    <property type="entry name" value="Znf_RING/FYVE/PHD"/>
</dbReference>
<gene>
    <name evidence="4" type="ORF">BDW59DRAFT_128307</name>
</gene>
<sequence length="443" mass="47986">MASGFQHTTMPDPNFQNPPTSGQPIPIDYMGYYPPLNYYGITSPNSNGQAGLSMPPYSETASGHGYLPSMDNITFGYSTLPPATSSNFAHTTNPLDNVSTTPLAGFDTFGEFARQWSNMTQSAAGQPTVGAQPSYQYYSPTATQPIPHGPPPFTAPYMEGTTTIPYTHDGMQHPPTQGSVVPNTQSGVNAGVSAANLGATPQLNRRSLMFPQSGASTGSAHQRRGHSRANTLTYTPQSPASGHQRIRSNNQSSRGRGRPASMAAAATTDSVLWTQLPPSPGPRNQVSTGTMVDSAPATRSTERSGHQPAQQAASFARNSRLTSWLRSLPPNEVQMLYEQSVGRGARLDPGIYVSPSYLHKKSLDLPKQSRPEPKETEELTLNMECKICMSQLVDTVLLPCGHATLCRWCADQHIPSIRGQPKEKANCPMCREPVRLKHRIYFP</sequence>
<feature type="region of interest" description="Disordered" evidence="2">
    <location>
        <begin position="209"/>
        <end position="315"/>
    </location>
</feature>
<dbReference type="PANTHER" id="PTHR47094">
    <property type="entry name" value="ELFLESS, ISOFORM B"/>
    <property type="match status" value="1"/>
</dbReference>
<dbReference type="InterPro" id="IPR049627">
    <property type="entry name" value="SLX8"/>
</dbReference>
<dbReference type="Pfam" id="PF13920">
    <property type="entry name" value="zf-C3HC4_3"/>
    <property type="match status" value="1"/>
</dbReference>
<dbReference type="PANTHER" id="PTHR47094:SF1">
    <property type="entry name" value="RING-TYPE E3 UBIQUITIN TRANSFERASE"/>
    <property type="match status" value="1"/>
</dbReference>
<evidence type="ECO:0000313" key="4">
    <source>
        <dbReference type="EMBL" id="KAL2818431.1"/>
    </source>
</evidence>
<protein>
    <recommendedName>
        <fullName evidence="3">RING-type domain-containing protein</fullName>
    </recommendedName>
</protein>
<feature type="compositionally biased region" description="Polar residues" evidence="2">
    <location>
        <begin position="282"/>
        <end position="291"/>
    </location>
</feature>
<evidence type="ECO:0000256" key="1">
    <source>
        <dbReference type="PROSITE-ProRule" id="PRU00175"/>
    </source>
</evidence>
<evidence type="ECO:0000259" key="3">
    <source>
        <dbReference type="PROSITE" id="PS50089"/>
    </source>
</evidence>
<comment type="caution">
    <text evidence="4">The sequence shown here is derived from an EMBL/GenBank/DDBJ whole genome shotgun (WGS) entry which is preliminary data.</text>
</comment>
<keyword evidence="1" id="KW-0479">Metal-binding</keyword>
<dbReference type="SUPFAM" id="SSF57850">
    <property type="entry name" value="RING/U-box"/>
    <property type="match status" value="1"/>
</dbReference>
<feature type="domain" description="RING-type" evidence="3">
    <location>
        <begin position="385"/>
        <end position="431"/>
    </location>
</feature>
<proteinExistence type="predicted"/>
<reference evidence="4 5" key="1">
    <citation type="submission" date="2024-07" db="EMBL/GenBank/DDBJ databases">
        <title>Section-level genome sequencing and comparative genomics of Aspergillus sections Usti and Cavernicolus.</title>
        <authorList>
            <consortium name="Lawrence Berkeley National Laboratory"/>
            <person name="Nybo J.L."/>
            <person name="Vesth T.C."/>
            <person name="Theobald S."/>
            <person name="Frisvad J.C."/>
            <person name="Larsen T.O."/>
            <person name="Kjaerboelling I."/>
            <person name="Rothschild-Mancinelli K."/>
            <person name="Lyhne E.K."/>
            <person name="Kogle M.E."/>
            <person name="Barry K."/>
            <person name="Clum A."/>
            <person name="Na H."/>
            <person name="Ledsgaard L."/>
            <person name="Lin J."/>
            <person name="Lipzen A."/>
            <person name="Kuo A."/>
            <person name="Riley R."/>
            <person name="Mondo S."/>
            <person name="LaButti K."/>
            <person name="Haridas S."/>
            <person name="Pangalinan J."/>
            <person name="Salamov A.A."/>
            <person name="Simmons B.A."/>
            <person name="Magnuson J.K."/>
            <person name="Chen J."/>
            <person name="Drula E."/>
            <person name="Henrissat B."/>
            <person name="Wiebenga A."/>
            <person name="Lubbers R.J."/>
            <person name="Gomes A.C."/>
            <person name="Makela M.R."/>
            <person name="Stajich J."/>
            <person name="Grigoriev I.V."/>
            <person name="Mortensen U.H."/>
            <person name="De vries R.P."/>
            <person name="Baker S.E."/>
            <person name="Andersen M.R."/>
        </authorList>
    </citation>
    <scope>NUCLEOTIDE SEQUENCE [LARGE SCALE GENOMIC DNA]</scope>
    <source>
        <strain evidence="4 5">CBS 600.67</strain>
    </source>
</reference>
<organism evidence="4 5">
    <name type="scientific">Aspergillus cavernicola</name>
    <dbReference type="NCBI Taxonomy" id="176166"/>
    <lineage>
        <taxon>Eukaryota</taxon>
        <taxon>Fungi</taxon>
        <taxon>Dikarya</taxon>
        <taxon>Ascomycota</taxon>
        <taxon>Pezizomycotina</taxon>
        <taxon>Eurotiomycetes</taxon>
        <taxon>Eurotiomycetidae</taxon>
        <taxon>Eurotiales</taxon>
        <taxon>Aspergillaceae</taxon>
        <taxon>Aspergillus</taxon>
        <taxon>Aspergillus subgen. Nidulantes</taxon>
    </lineage>
</organism>
<accession>A0ABR4HSH5</accession>
<keyword evidence="1" id="KW-0862">Zinc</keyword>
<dbReference type="SMART" id="SM00184">
    <property type="entry name" value="RING"/>
    <property type="match status" value="1"/>
</dbReference>
<keyword evidence="1" id="KW-0863">Zinc-finger</keyword>
<evidence type="ECO:0000313" key="5">
    <source>
        <dbReference type="Proteomes" id="UP001610335"/>
    </source>
</evidence>
<feature type="compositionally biased region" description="Polar residues" evidence="2">
    <location>
        <begin position="228"/>
        <end position="241"/>
    </location>
</feature>
<dbReference type="InterPro" id="IPR001841">
    <property type="entry name" value="Znf_RING"/>
</dbReference>
<dbReference type="PROSITE" id="PS50089">
    <property type="entry name" value="ZF_RING_2"/>
    <property type="match status" value="1"/>
</dbReference>
<feature type="region of interest" description="Disordered" evidence="2">
    <location>
        <begin position="1"/>
        <end position="23"/>
    </location>
</feature>
<dbReference type="Gene3D" id="3.30.40.10">
    <property type="entry name" value="Zinc/RING finger domain, C3HC4 (zinc finger)"/>
    <property type="match status" value="1"/>
</dbReference>